<dbReference type="PANTHER" id="PTHR10509:SF85">
    <property type="entry name" value="O-METHYLTRANSFERASE RV1220C-RELATED"/>
    <property type="match status" value="1"/>
</dbReference>
<accession>A0ABP6LP71</accession>
<dbReference type="PANTHER" id="PTHR10509">
    <property type="entry name" value="O-METHYLTRANSFERASE-RELATED"/>
    <property type="match status" value="1"/>
</dbReference>
<dbReference type="Gene3D" id="3.40.50.150">
    <property type="entry name" value="Vaccinia Virus protein VP39"/>
    <property type="match status" value="1"/>
</dbReference>
<evidence type="ECO:0000256" key="3">
    <source>
        <dbReference type="ARBA" id="ARBA00022691"/>
    </source>
</evidence>
<sequence length="264" mass="28609">MRPRQHLLDAQVHRMSPVLPPLLFPPFQTPGPICGFPGPTDTVTPRQSRGQERVITGNRQTSWAFADAYVAEDDALRWARDRARDAGLRSVSPGTGAALRLLAATVDAKAVAEIGTGCGVSGIHLLHGMRPDGVLTTVDPEPEHQQFARQAFRACGFASNRARFIPGRALDVLPRLADAGYDLVFCDGDRLEVLDYLAESLRLLRPGGLVVFEGVLANGRTVDSGPQPTEVLRLRELLRTVRESPDLVPSLLPVGDGLLCAVKR</sequence>
<dbReference type="PROSITE" id="PS51682">
    <property type="entry name" value="SAM_OMT_I"/>
    <property type="match status" value="1"/>
</dbReference>
<evidence type="ECO:0000256" key="2">
    <source>
        <dbReference type="ARBA" id="ARBA00022679"/>
    </source>
</evidence>
<evidence type="ECO:0000256" key="1">
    <source>
        <dbReference type="ARBA" id="ARBA00022603"/>
    </source>
</evidence>
<evidence type="ECO:0000313" key="5">
    <source>
        <dbReference type="Proteomes" id="UP001501532"/>
    </source>
</evidence>
<keyword evidence="2" id="KW-0808">Transferase</keyword>
<proteinExistence type="predicted"/>
<dbReference type="CDD" id="cd02440">
    <property type="entry name" value="AdoMet_MTases"/>
    <property type="match status" value="1"/>
</dbReference>
<dbReference type="InterPro" id="IPR002935">
    <property type="entry name" value="SAM_O-MeTrfase"/>
</dbReference>
<dbReference type="Pfam" id="PF01596">
    <property type="entry name" value="Methyltransf_3"/>
    <property type="match status" value="1"/>
</dbReference>
<gene>
    <name evidence="4" type="ORF">GCM10010448_41580</name>
</gene>
<dbReference type="RefSeq" id="WP_308283576.1">
    <property type="nucleotide sequence ID" value="NZ_BAAAUF010000039.1"/>
</dbReference>
<keyword evidence="3" id="KW-0949">S-adenosyl-L-methionine</keyword>
<dbReference type="SUPFAM" id="SSF53335">
    <property type="entry name" value="S-adenosyl-L-methionine-dependent methyltransferases"/>
    <property type="match status" value="1"/>
</dbReference>
<protein>
    <submittedName>
        <fullName evidence="4">O-methyltransferase</fullName>
    </submittedName>
</protein>
<dbReference type="EMBL" id="BAAAUF010000039">
    <property type="protein sequence ID" value="GAA3054002.1"/>
    <property type="molecule type" value="Genomic_DNA"/>
</dbReference>
<reference evidence="5" key="1">
    <citation type="journal article" date="2019" name="Int. J. Syst. Evol. Microbiol.">
        <title>The Global Catalogue of Microorganisms (GCM) 10K type strain sequencing project: providing services to taxonomists for standard genome sequencing and annotation.</title>
        <authorList>
            <consortium name="The Broad Institute Genomics Platform"/>
            <consortium name="The Broad Institute Genome Sequencing Center for Infectious Disease"/>
            <person name="Wu L."/>
            <person name="Ma J."/>
        </authorList>
    </citation>
    <scope>NUCLEOTIDE SEQUENCE [LARGE SCALE GENOMIC DNA]</scope>
    <source>
        <strain evidence="5">JCM 9091</strain>
    </source>
</reference>
<evidence type="ECO:0000313" key="4">
    <source>
        <dbReference type="EMBL" id="GAA3054002.1"/>
    </source>
</evidence>
<keyword evidence="5" id="KW-1185">Reference proteome</keyword>
<dbReference type="InterPro" id="IPR050362">
    <property type="entry name" value="Cation-dep_OMT"/>
</dbReference>
<organism evidence="4 5">
    <name type="scientific">Streptomyces glomeratus</name>
    <dbReference type="NCBI Taxonomy" id="284452"/>
    <lineage>
        <taxon>Bacteria</taxon>
        <taxon>Bacillati</taxon>
        <taxon>Actinomycetota</taxon>
        <taxon>Actinomycetes</taxon>
        <taxon>Kitasatosporales</taxon>
        <taxon>Streptomycetaceae</taxon>
        <taxon>Streptomyces</taxon>
    </lineage>
</organism>
<comment type="caution">
    <text evidence="4">The sequence shown here is derived from an EMBL/GenBank/DDBJ whole genome shotgun (WGS) entry which is preliminary data.</text>
</comment>
<keyword evidence="1" id="KW-0489">Methyltransferase</keyword>
<dbReference type="InterPro" id="IPR029063">
    <property type="entry name" value="SAM-dependent_MTases_sf"/>
</dbReference>
<dbReference type="Proteomes" id="UP001501532">
    <property type="component" value="Unassembled WGS sequence"/>
</dbReference>
<name>A0ABP6LP71_9ACTN</name>